<dbReference type="AlphaFoldDB" id="L1JPS7"/>
<dbReference type="GO" id="GO:0005524">
    <property type="term" value="F:ATP binding"/>
    <property type="evidence" value="ECO:0007669"/>
    <property type="project" value="InterPro"/>
</dbReference>
<dbReference type="Gene3D" id="1.10.510.10">
    <property type="entry name" value="Transferase(Phosphotransferase) domain 1"/>
    <property type="match status" value="1"/>
</dbReference>
<dbReference type="STRING" id="905079.L1JPS7"/>
<dbReference type="Pfam" id="PF00069">
    <property type="entry name" value="Pkinase"/>
    <property type="match status" value="1"/>
</dbReference>
<accession>L1JPS7</accession>
<evidence type="ECO:0000313" key="2">
    <source>
        <dbReference type="EMBL" id="EKX50596.1"/>
    </source>
</evidence>
<dbReference type="Gene3D" id="3.30.200.20">
    <property type="entry name" value="Phosphorylase Kinase, domain 1"/>
    <property type="match status" value="1"/>
</dbReference>
<dbReference type="SMART" id="SM00220">
    <property type="entry name" value="S_TKc"/>
    <property type="match status" value="1"/>
</dbReference>
<dbReference type="PROSITE" id="PS50011">
    <property type="entry name" value="PROTEIN_KINASE_DOM"/>
    <property type="match status" value="1"/>
</dbReference>
<dbReference type="InterPro" id="IPR011009">
    <property type="entry name" value="Kinase-like_dom_sf"/>
</dbReference>
<organism evidence="2">
    <name type="scientific">Guillardia theta (strain CCMP2712)</name>
    <name type="common">Cryptophyte</name>
    <dbReference type="NCBI Taxonomy" id="905079"/>
    <lineage>
        <taxon>Eukaryota</taxon>
        <taxon>Cryptophyceae</taxon>
        <taxon>Pyrenomonadales</taxon>
        <taxon>Geminigeraceae</taxon>
        <taxon>Guillardia</taxon>
    </lineage>
</organism>
<dbReference type="KEGG" id="gtt:GUITHDRAFT_161833"/>
<dbReference type="InterPro" id="IPR053293">
    <property type="entry name" value="OCM_Kinase"/>
</dbReference>
<evidence type="ECO:0000313" key="4">
    <source>
        <dbReference type="Proteomes" id="UP000011087"/>
    </source>
</evidence>
<dbReference type="InterPro" id="IPR000719">
    <property type="entry name" value="Prot_kinase_dom"/>
</dbReference>
<evidence type="ECO:0000313" key="3">
    <source>
        <dbReference type="EnsemblProtists" id="EKX50596"/>
    </source>
</evidence>
<name>L1JPS7_GUITC</name>
<dbReference type="EMBL" id="JH992978">
    <property type="protein sequence ID" value="EKX50596.1"/>
    <property type="molecule type" value="Genomic_DNA"/>
</dbReference>
<dbReference type="EnsemblProtists" id="EKX50596">
    <property type="protein sequence ID" value="EKX50596"/>
    <property type="gene ID" value="GUITHDRAFT_161833"/>
</dbReference>
<dbReference type="eggNOG" id="KOG0198">
    <property type="taxonomic scope" value="Eukaryota"/>
</dbReference>
<dbReference type="RefSeq" id="XP_005837576.1">
    <property type="nucleotide sequence ID" value="XM_005837519.1"/>
</dbReference>
<gene>
    <name evidence="2" type="ORF">GUITHDRAFT_161833</name>
</gene>
<dbReference type="PANTHER" id="PTHR47209">
    <property type="entry name" value="OS06G0639500 PROTEIN"/>
    <property type="match status" value="1"/>
</dbReference>
<dbReference type="OrthoDB" id="4062651at2759"/>
<proteinExistence type="predicted"/>
<reference evidence="4" key="2">
    <citation type="submission" date="2012-11" db="EMBL/GenBank/DDBJ databases">
        <authorList>
            <person name="Kuo A."/>
            <person name="Curtis B.A."/>
            <person name="Tanifuji G."/>
            <person name="Burki F."/>
            <person name="Gruber A."/>
            <person name="Irimia M."/>
            <person name="Maruyama S."/>
            <person name="Arias M.C."/>
            <person name="Ball S.G."/>
            <person name="Gile G.H."/>
            <person name="Hirakawa Y."/>
            <person name="Hopkins J.F."/>
            <person name="Rensing S.A."/>
            <person name="Schmutz J."/>
            <person name="Symeonidi A."/>
            <person name="Elias M."/>
            <person name="Eveleigh R.J."/>
            <person name="Herman E.K."/>
            <person name="Klute M.J."/>
            <person name="Nakayama T."/>
            <person name="Obornik M."/>
            <person name="Reyes-Prieto A."/>
            <person name="Armbrust E.V."/>
            <person name="Aves S.J."/>
            <person name="Beiko R.G."/>
            <person name="Coutinho P."/>
            <person name="Dacks J.B."/>
            <person name="Durnford D.G."/>
            <person name="Fast N.M."/>
            <person name="Green B.R."/>
            <person name="Grisdale C."/>
            <person name="Hempe F."/>
            <person name="Henrissat B."/>
            <person name="Hoppner M.P."/>
            <person name="Ishida K.-I."/>
            <person name="Kim E."/>
            <person name="Koreny L."/>
            <person name="Kroth P.G."/>
            <person name="Liu Y."/>
            <person name="Malik S.-B."/>
            <person name="Maier U.G."/>
            <person name="McRose D."/>
            <person name="Mock T."/>
            <person name="Neilson J.A."/>
            <person name="Onodera N.T."/>
            <person name="Poole A.M."/>
            <person name="Pritham E.J."/>
            <person name="Richards T.A."/>
            <person name="Rocap G."/>
            <person name="Roy S.W."/>
            <person name="Sarai C."/>
            <person name="Schaack S."/>
            <person name="Shirato S."/>
            <person name="Slamovits C.H."/>
            <person name="Spencer D.F."/>
            <person name="Suzuki S."/>
            <person name="Worden A.Z."/>
            <person name="Zauner S."/>
            <person name="Barry K."/>
            <person name="Bell C."/>
            <person name="Bharti A.K."/>
            <person name="Crow J.A."/>
            <person name="Grimwood J."/>
            <person name="Kramer R."/>
            <person name="Lindquist E."/>
            <person name="Lucas S."/>
            <person name="Salamov A."/>
            <person name="McFadden G.I."/>
            <person name="Lane C.E."/>
            <person name="Keeling P.J."/>
            <person name="Gray M.W."/>
            <person name="Grigoriev I.V."/>
            <person name="Archibald J.M."/>
        </authorList>
    </citation>
    <scope>NUCLEOTIDE SEQUENCE</scope>
    <source>
        <strain evidence="4">CCMP2712</strain>
    </source>
</reference>
<dbReference type="GeneID" id="17307247"/>
<keyword evidence="4" id="KW-1185">Reference proteome</keyword>
<dbReference type="OMA" id="IETEYFQ"/>
<dbReference type="HOGENOM" id="CLU_499184_0_0_1"/>
<reference evidence="3" key="3">
    <citation type="submission" date="2015-06" db="UniProtKB">
        <authorList>
            <consortium name="EnsemblProtists"/>
        </authorList>
    </citation>
    <scope>IDENTIFICATION</scope>
</reference>
<protein>
    <recommendedName>
        <fullName evidence="1">Protein kinase domain-containing protein</fullName>
    </recommendedName>
</protein>
<dbReference type="PaxDb" id="55529-EKX50596"/>
<dbReference type="GO" id="GO:0004672">
    <property type="term" value="F:protein kinase activity"/>
    <property type="evidence" value="ECO:0007669"/>
    <property type="project" value="InterPro"/>
</dbReference>
<dbReference type="PANTHER" id="PTHR47209:SF4">
    <property type="entry name" value="SEED DORMANCY CONTROL PROTEIN"/>
    <property type="match status" value="1"/>
</dbReference>
<evidence type="ECO:0000259" key="1">
    <source>
        <dbReference type="PROSITE" id="PS50011"/>
    </source>
</evidence>
<dbReference type="Proteomes" id="UP000011087">
    <property type="component" value="Unassembled WGS sequence"/>
</dbReference>
<feature type="domain" description="Protein kinase" evidence="1">
    <location>
        <begin position="48"/>
        <end position="301"/>
    </location>
</feature>
<reference evidence="2 4" key="1">
    <citation type="journal article" date="2012" name="Nature">
        <title>Algal genomes reveal evolutionary mosaicism and the fate of nucleomorphs.</title>
        <authorList>
            <consortium name="DOE Joint Genome Institute"/>
            <person name="Curtis B.A."/>
            <person name="Tanifuji G."/>
            <person name="Burki F."/>
            <person name="Gruber A."/>
            <person name="Irimia M."/>
            <person name="Maruyama S."/>
            <person name="Arias M.C."/>
            <person name="Ball S.G."/>
            <person name="Gile G.H."/>
            <person name="Hirakawa Y."/>
            <person name="Hopkins J.F."/>
            <person name="Kuo A."/>
            <person name="Rensing S.A."/>
            <person name="Schmutz J."/>
            <person name="Symeonidi A."/>
            <person name="Elias M."/>
            <person name="Eveleigh R.J."/>
            <person name="Herman E.K."/>
            <person name="Klute M.J."/>
            <person name="Nakayama T."/>
            <person name="Obornik M."/>
            <person name="Reyes-Prieto A."/>
            <person name="Armbrust E.V."/>
            <person name="Aves S.J."/>
            <person name="Beiko R.G."/>
            <person name="Coutinho P."/>
            <person name="Dacks J.B."/>
            <person name="Durnford D.G."/>
            <person name="Fast N.M."/>
            <person name="Green B.R."/>
            <person name="Grisdale C.J."/>
            <person name="Hempel F."/>
            <person name="Henrissat B."/>
            <person name="Hoppner M.P."/>
            <person name="Ishida K."/>
            <person name="Kim E."/>
            <person name="Koreny L."/>
            <person name="Kroth P.G."/>
            <person name="Liu Y."/>
            <person name="Malik S.B."/>
            <person name="Maier U.G."/>
            <person name="McRose D."/>
            <person name="Mock T."/>
            <person name="Neilson J.A."/>
            <person name="Onodera N.T."/>
            <person name="Poole A.M."/>
            <person name="Pritham E.J."/>
            <person name="Richards T.A."/>
            <person name="Rocap G."/>
            <person name="Roy S.W."/>
            <person name="Sarai C."/>
            <person name="Schaack S."/>
            <person name="Shirato S."/>
            <person name="Slamovits C.H."/>
            <person name="Spencer D.F."/>
            <person name="Suzuki S."/>
            <person name="Worden A.Z."/>
            <person name="Zauner S."/>
            <person name="Barry K."/>
            <person name="Bell C."/>
            <person name="Bharti A.K."/>
            <person name="Crow J.A."/>
            <person name="Grimwood J."/>
            <person name="Kramer R."/>
            <person name="Lindquist E."/>
            <person name="Lucas S."/>
            <person name="Salamov A."/>
            <person name="McFadden G.I."/>
            <person name="Lane C.E."/>
            <person name="Keeling P.J."/>
            <person name="Gray M.W."/>
            <person name="Grigoriev I.V."/>
            <person name="Archibald J.M."/>
        </authorList>
    </citation>
    <scope>NUCLEOTIDE SEQUENCE</scope>
    <source>
        <strain evidence="2 4">CCMP2712</strain>
    </source>
</reference>
<dbReference type="SUPFAM" id="SSF56112">
    <property type="entry name" value="Protein kinase-like (PK-like)"/>
    <property type="match status" value="1"/>
</dbReference>
<sequence length="546" mass="61413">MEPSDCAKPMKSSVSGPYQIPECQECPFVFVDGDQVPLPRIDSRSLKLGARLGADESSNSQVYSAEYREPVSDTRHVVAVKTFQRCETDEELRAVHHEIGLLTFASNQLHHTARCIGWCENNDGSLAVVMKRYQQSLFAKLQQTGKFPLYMVIDYGKKIAMAMAELHAYNIVLCDMKPENILLDEFNNIAISDFGVSVLLKNHEQNSLDDHILHGTFNYMSPEAFDPHTFGRLSTKSDCWSFACCIIEMITGKSPGTQVTHCRQHPDIPSGLPEDVKQLLASCFSFDSAKRPSFRQIYSMFAQAQRIPGERKEHSLPRSFEEAKELWDSDRKNMLTKIKNDAEVISQLQSSIKHYQDVNEKLQEQLVSVVNGFRESQRLSNAQHGAEQGAGQNGSATDALKQCQKQKEIAKQMLRQESARTRELSEQVTKLLSMKSDMQMLLREIFLDSRVAMDQVSVMLADTMDQDRVISHVKPQGPLVRAHVGHANVVRFPPGSEGGGFMQEELTVEDWKHLYLENLSLSQASTPAISAYNSLETNAHGDLRLV</sequence>